<dbReference type="Proteomes" id="UP001391051">
    <property type="component" value="Unassembled WGS sequence"/>
</dbReference>
<dbReference type="Pfam" id="PF11951">
    <property type="entry name" value="Fungal_trans_2"/>
    <property type="match status" value="2"/>
</dbReference>
<dbReference type="PANTHER" id="PTHR37534">
    <property type="entry name" value="TRANSCRIPTIONAL ACTIVATOR PROTEIN UGA3"/>
    <property type="match status" value="1"/>
</dbReference>
<accession>A0ABR1QQG1</accession>
<proteinExistence type="predicted"/>
<evidence type="ECO:0008006" key="5">
    <source>
        <dbReference type="Google" id="ProtNLM"/>
    </source>
</evidence>
<dbReference type="GeneID" id="92071725"/>
<dbReference type="RefSeq" id="XP_066703727.1">
    <property type="nucleotide sequence ID" value="XM_066838663.1"/>
</dbReference>
<protein>
    <recommendedName>
        <fullName evidence="5">Fungal-specific transcription factor domain-containing protein</fullName>
    </recommendedName>
</protein>
<dbReference type="PANTHER" id="PTHR37534:SF39">
    <property type="entry name" value="TRANSCRIPTION FACTOR DOMAIN-CONTAINING PROTEIN"/>
    <property type="match status" value="1"/>
</dbReference>
<sequence length="472" mass="51765">MAPTETQSSAATRMSLGRQRLAEACPEFARLDLVEQLSEKTPTSAGKPGGLKLSWPKASNTRRAVVAKTATSSVPPKGTHSASTPGAHLINVTCGDVAAHYRYRTGSVPRVGSVASRSLSTFGQDAVQLGHILLRIAHAGDGTSFGSAVQQSLLAFSSAHRHGAHSRGSEHKIAALKAMADISGCEIGTAEAVQHVAAGMLLCSYEMQHSTCTTGHWLSYLIGIQDIIRVTGLDTIHHHPDLTMLLDWVYYYSVLARFSRQHWHRKELVGVQLAPMRLFHREASSTAAPHLASLALLSEMCDGAIAPVPRGQSGRNKTDHENYLAILDWKIRNLPVTFDMDVGADSEAKLELYRLAMLVYLNRASENALSQASKTQQQVDRGFSILSRLDFCDQQFPVFIVGCEAHSDRERAAVLGLIQRTEEHGTCREFNHVKLLLQSLWAQDDLAFGRHRKYWDQLGDVISRCAVLPTFV</sequence>
<name>A0ABR1QQG1_9PEZI</name>
<comment type="caution">
    <text evidence="3">The sequence shown here is derived from an EMBL/GenBank/DDBJ whole genome shotgun (WGS) entry which is preliminary data.</text>
</comment>
<dbReference type="InterPro" id="IPR021858">
    <property type="entry name" value="Fun_TF"/>
</dbReference>
<keyword evidence="4" id="KW-1185">Reference proteome</keyword>
<evidence type="ECO:0000256" key="2">
    <source>
        <dbReference type="ARBA" id="ARBA00023242"/>
    </source>
</evidence>
<evidence type="ECO:0000313" key="3">
    <source>
        <dbReference type="EMBL" id="KAK7961616.1"/>
    </source>
</evidence>
<evidence type="ECO:0000313" key="4">
    <source>
        <dbReference type="Proteomes" id="UP001391051"/>
    </source>
</evidence>
<comment type="subcellular location">
    <subcellularLocation>
        <location evidence="1">Nucleus</location>
    </subcellularLocation>
</comment>
<reference evidence="3 4" key="1">
    <citation type="submission" date="2023-01" db="EMBL/GenBank/DDBJ databases">
        <title>Analysis of 21 Apiospora genomes using comparative genomics revels a genus with tremendous synthesis potential of carbohydrate active enzymes and secondary metabolites.</title>
        <authorList>
            <person name="Sorensen T."/>
        </authorList>
    </citation>
    <scope>NUCLEOTIDE SEQUENCE [LARGE SCALE GENOMIC DNA]</scope>
    <source>
        <strain evidence="3 4">CBS 24483</strain>
    </source>
</reference>
<organism evidence="3 4">
    <name type="scientific">Apiospora aurea</name>
    <dbReference type="NCBI Taxonomy" id="335848"/>
    <lineage>
        <taxon>Eukaryota</taxon>
        <taxon>Fungi</taxon>
        <taxon>Dikarya</taxon>
        <taxon>Ascomycota</taxon>
        <taxon>Pezizomycotina</taxon>
        <taxon>Sordariomycetes</taxon>
        <taxon>Xylariomycetidae</taxon>
        <taxon>Amphisphaeriales</taxon>
        <taxon>Apiosporaceae</taxon>
        <taxon>Apiospora</taxon>
    </lineage>
</organism>
<keyword evidence="2" id="KW-0539">Nucleus</keyword>
<evidence type="ECO:0000256" key="1">
    <source>
        <dbReference type="ARBA" id="ARBA00004123"/>
    </source>
</evidence>
<gene>
    <name evidence="3" type="ORF">PG986_002441</name>
</gene>
<dbReference type="EMBL" id="JAQQWE010000002">
    <property type="protein sequence ID" value="KAK7961616.1"/>
    <property type="molecule type" value="Genomic_DNA"/>
</dbReference>